<evidence type="ECO:0000259" key="14">
    <source>
        <dbReference type="Pfam" id="PF06662"/>
    </source>
</evidence>
<dbReference type="InterPro" id="IPR010598">
    <property type="entry name" value="C5-epim_C"/>
</dbReference>
<comment type="pathway">
    <text evidence="3">Glycan metabolism; heparin biosynthesis.</text>
</comment>
<evidence type="ECO:0000256" key="8">
    <source>
        <dbReference type="ARBA" id="ARBA00022968"/>
    </source>
</evidence>
<keyword evidence="7 13" id="KW-0812">Transmembrane</keyword>
<reference evidence="16" key="1">
    <citation type="submission" date="2023-08" db="EMBL/GenBank/DDBJ databases">
        <authorList>
            <person name="Alioto T."/>
            <person name="Alioto T."/>
            <person name="Gomez Garrido J."/>
        </authorList>
    </citation>
    <scope>NUCLEOTIDE SEQUENCE</scope>
</reference>
<dbReference type="InterPro" id="IPR039721">
    <property type="entry name" value="C5-epimerase"/>
</dbReference>
<evidence type="ECO:0000256" key="4">
    <source>
        <dbReference type="ARBA" id="ARBA00005093"/>
    </source>
</evidence>
<keyword evidence="9 13" id="KW-1133">Transmembrane helix</keyword>
<dbReference type="Pfam" id="PF06662">
    <property type="entry name" value="C5-epim_C"/>
    <property type="match status" value="1"/>
</dbReference>
<comment type="catalytic activity">
    <reaction evidence="1">
        <text>[heparosan-N-sulfate](n) = [heparan-N-sulfate](n)</text>
        <dbReference type="Rhea" id="RHEA:20197"/>
        <dbReference type="Rhea" id="RHEA-COMP:9556"/>
        <dbReference type="Rhea" id="RHEA-COMP:9557"/>
        <dbReference type="ChEBI" id="CHEBI:58041"/>
        <dbReference type="ChEBI" id="CHEBI:58287"/>
        <dbReference type="EC" id="5.1.3.17"/>
    </reaction>
</comment>
<evidence type="ECO:0000256" key="5">
    <source>
        <dbReference type="ARBA" id="ARBA00005584"/>
    </source>
</evidence>
<proteinExistence type="inferred from homology"/>
<dbReference type="PANTHER" id="PTHR13174:SF3">
    <property type="entry name" value="D-GLUCURONYL C5-EPIMERASE"/>
    <property type="match status" value="1"/>
</dbReference>
<sequence length="592" mass="68066">MLMMQKPNRIITMRVSVKFIICGSLIFCVIFFSWFRCPNIQNDDNLIMKGMKLNPDYKESHINQRAAKSLAYGRNYNSLQYDEVECLINKEYTVKCRREGKETFIPFSFIERYFEVYGTVTHSDGGLDRFEWQHSYSQVYPQKKKYTPSGVFMSFEHYNVEVRDRVKCISGMEGVPVSTQWGPQGHHYPIQIAQFGLSHYSKFLNEDKPDVIILEDGSDENLQNWYLPNSRTHIKVVDDPEVGKVIEFDAPESQNTPGISMDVEEDSFLVSFDFFFVSNGSITVSLKVHKDRIFHIHYVFSNTLITIDRTNIYYGLGDIPMSWRHITRDIAIDFQKGMGLQYSKVKKGKLRNIIVHLSAITLHGQGQMDNITVSSAAHLDQFYDAANWLVKHQDDRGGWPIMVARKLSMLELDPGWYSAMAQGQAMSLLVRAYIRTKNPVYLNAAVNGLKLYQVSSAEGGVMAKYAGVYTWYEEYPTQPSSFVLNGFIYSLLGLYDVKEIATGTGKHLAQMLFDTGMHSLKHMLLLFDNGSGTFYDLRHLTLGITPNRARWDYHTTHINQILLLSTIDDNPLFKNTAERWISYMKGKRAPHN</sequence>
<feature type="domain" description="D-glucuronyl C5-epimerase C-terminal" evidence="14">
    <location>
        <begin position="393"/>
        <end position="582"/>
    </location>
</feature>
<comment type="subcellular location">
    <subcellularLocation>
        <location evidence="12">Endomembrane system</location>
        <topology evidence="12">Single-pass membrane protein</topology>
    </subcellularLocation>
    <subcellularLocation>
        <location evidence="2">Membrane</location>
        <topology evidence="2">Single-pass type II membrane protein</topology>
    </subcellularLocation>
</comment>
<keyword evidence="17" id="KW-1185">Reference proteome</keyword>
<evidence type="ECO:0000256" key="12">
    <source>
        <dbReference type="ARBA" id="ARBA00037847"/>
    </source>
</evidence>
<accession>A0AA36BWT9</accession>
<keyword evidence="10 13" id="KW-0472">Membrane</keyword>
<dbReference type="GO" id="GO:0047464">
    <property type="term" value="F:heparosan-N-sulfate-glucuronate 5-epimerase activity"/>
    <property type="evidence" value="ECO:0007669"/>
    <property type="project" value="UniProtKB-EC"/>
</dbReference>
<organism evidence="16 17">
    <name type="scientific">Octopus vulgaris</name>
    <name type="common">Common octopus</name>
    <dbReference type="NCBI Taxonomy" id="6645"/>
    <lineage>
        <taxon>Eukaryota</taxon>
        <taxon>Metazoa</taxon>
        <taxon>Spiralia</taxon>
        <taxon>Lophotrochozoa</taxon>
        <taxon>Mollusca</taxon>
        <taxon>Cephalopoda</taxon>
        <taxon>Coleoidea</taxon>
        <taxon>Octopodiformes</taxon>
        <taxon>Octopoda</taxon>
        <taxon>Incirrata</taxon>
        <taxon>Octopodidae</taxon>
        <taxon>Octopus</taxon>
    </lineage>
</organism>
<dbReference type="EC" id="5.1.3.17" evidence="6"/>
<evidence type="ECO:0000256" key="3">
    <source>
        <dbReference type="ARBA" id="ARBA00004841"/>
    </source>
</evidence>
<gene>
    <name evidence="16" type="ORF">OCTVUL_1B018507</name>
</gene>
<dbReference type="AlphaFoldDB" id="A0AA36BWT9"/>
<evidence type="ECO:0000256" key="2">
    <source>
        <dbReference type="ARBA" id="ARBA00004606"/>
    </source>
</evidence>
<evidence type="ECO:0000313" key="17">
    <source>
        <dbReference type="Proteomes" id="UP001162480"/>
    </source>
</evidence>
<keyword evidence="8" id="KW-0735">Signal-anchor</keyword>
<evidence type="ECO:0000256" key="6">
    <source>
        <dbReference type="ARBA" id="ARBA00012087"/>
    </source>
</evidence>
<dbReference type="Proteomes" id="UP001162480">
    <property type="component" value="Chromosome 26"/>
</dbReference>
<evidence type="ECO:0000256" key="13">
    <source>
        <dbReference type="SAM" id="Phobius"/>
    </source>
</evidence>
<evidence type="ECO:0000259" key="15">
    <source>
        <dbReference type="Pfam" id="PF21174"/>
    </source>
</evidence>
<evidence type="ECO:0000256" key="1">
    <source>
        <dbReference type="ARBA" id="ARBA00000434"/>
    </source>
</evidence>
<comment type="pathway">
    <text evidence="4">Glycan metabolism; heparan sulfate biosynthesis.</text>
</comment>
<evidence type="ECO:0000256" key="7">
    <source>
        <dbReference type="ARBA" id="ARBA00022692"/>
    </source>
</evidence>
<evidence type="ECO:0000256" key="10">
    <source>
        <dbReference type="ARBA" id="ARBA00023136"/>
    </source>
</evidence>
<protein>
    <recommendedName>
        <fullName evidence="6">heparosan-N-sulfate-glucuronate 5-epimerase</fullName>
        <ecNumber evidence="6">5.1.3.17</ecNumber>
    </recommendedName>
</protein>
<dbReference type="Pfam" id="PF21174">
    <property type="entry name" value="Glce_b_sandwich"/>
    <property type="match status" value="1"/>
</dbReference>
<dbReference type="GO" id="GO:0005794">
    <property type="term" value="C:Golgi apparatus"/>
    <property type="evidence" value="ECO:0007669"/>
    <property type="project" value="TreeGrafter"/>
</dbReference>
<evidence type="ECO:0000256" key="11">
    <source>
        <dbReference type="ARBA" id="ARBA00023235"/>
    </source>
</evidence>
<evidence type="ECO:0000313" key="16">
    <source>
        <dbReference type="EMBL" id="CAI9741272.1"/>
    </source>
</evidence>
<evidence type="ECO:0000256" key="9">
    <source>
        <dbReference type="ARBA" id="ARBA00022989"/>
    </source>
</evidence>
<feature type="domain" description="D-glucuronyl C5-epimerase beta-sandwich" evidence="15">
    <location>
        <begin position="244"/>
        <end position="365"/>
    </location>
</feature>
<name>A0AA36BWT9_OCTVU</name>
<feature type="transmembrane region" description="Helical" evidence="13">
    <location>
        <begin position="12"/>
        <end position="35"/>
    </location>
</feature>
<dbReference type="GO" id="GO:0015012">
    <property type="term" value="P:heparan sulfate proteoglycan biosynthetic process"/>
    <property type="evidence" value="ECO:0007669"/>
    <property type="project" value="InterPro"/>
</dbReference>
<comment type="similarity">
    <text evidence="5">Belongs to the D-glucuronyl C5-epimerase family.</text>
</comment>
<dbReference type="EMBL" id="OX597839">
    <property type="protein sequence ID" value="CAI9741272.1"/>
    <property type="molecule type" value="Genomic_DNA"/>
</dbReference>
<dbReference type="InterPro" id="IPR059154">
    <property type="entry name" value="Glce_b_sandwich"/>
</dbReference>
<keyword evidence="11" id="KW-0413">Isomerase</keyword>
<dbReference type="PANTHER" id="PTHR13174">
    <property type="entry name" value="D-GLUCURONYL C5-EPIMERASE"/>
    <property type="match status" value="1"/>
</dbReference>